<dbReference type="OrthoDB" id="9898867at2759"/>
<dbReference type="InterPro" id="IPR046815">
    <property type="entry name" value="P2RX7_C"/>
</dbReference>
<protein>
    <submittedName>
        <fullName evidence="2">Putative P2X purinoceptor 7-like</fullName>
    </submittedName>
</protein>
<name>A0A2G8K9Z8_STIJA</name>
<organism evidence="2 3">
    <name type="scientific">Stichopus japonicus</name>
    <name type="common">Sea cucumber</name>
    <dbReference type="NCBI Taxonomy" id="307972"/>
    <lineage>
        <taxon>Eukaryota</taxon>
        <taxon>Metazoa</taxon>
        <taxon>Echinodermata</taxon>
        <taxon>Eleutherozoa</taxon>
        <taxon>Echinozoa</taxon>
        <taxon>Holothuroidea</taxon>
        <taxon>Aspidochirotacea</taxon>
        <taxon>Aspidochirotida</taxon>
        <taxon>Stichopodidae</taxon>
        <taxon>Apostichopus</taxon>
    </lineage>
</organism>
<evidence type="ECO:0000259" key="1">
    <source>
        <dbReference type="Pfam" id="PF20478"/>
    </source>
</evidence>
<dbReference type="Proteomes" id="UP000230750">
    <property type="component" value="Unassembled WGS sequence"/>
</dbReference>
<comment type="caution">
    <text evidence="2">The sequence shown here is derived from an EMBL/GenBank/DDBJ whole genome shotgun (WGS) entry which is preliminary data.</text>
</comment>
<dbReference type="AlphaFoldDB" id="A0A2G8K9Z8"/>
<evidence type="ECO:0000313" key="3">
    <source>
        <dbReference type="Proteomes" id="UP000230750"/>
    </source>
</evidence>
<sequence length="180" mass="20210">MEHFGLEGYQFEPEYTEAEMVNLAAEKNATDTDSVGSDTETDTSEGDYCLCGECEAMPSEKENVCCHSVFGQHELDFGACITEDPNFAAVCLEKLVLELAFQQFLQYKKKPPLAAQAEMNNRQKRLMAYRQISLWASRGQPLGKGNRRVLPSCCVMRITAEFTDDTFSGYLEVQEALTMD</sequence>
<dbReference type="EMBL" id="MRZV01000750">
    <property type="protein sequence ID" value="PIK44831.1"/>
    <property type="molecule type" value="Genomic_DNA"/>
</dbReference>
<dbReference type="Pfam" id="PF20478">
    <property type="entry name" value="P2RX7_C"/>
    <property type="match status" value="1"/>
</dbReference>
<feature type="domain" description="P2X purinoreceptor 7 intracellular" evidence="1">
    <location>
        <begin position="32"/>
        <end position="164"/>
    </location>
</feature>
<gene>
    <name evidence="2" type="ORF">BSL78_18310</name>
</gene>
<reference evidence="2 3" key="1">
    <citation type="journal article" date="2017" name="PLoS Biol.">
        <title>The sea cucumber genome provides insights into morphological evolution and visceral regeneration.</title>
        <authorList>
            <person name="Zhang X."/>
            <person name="Sun L."/>
            <person name="Yuan J."/>
            <person name="Sun Y."/>
            <person name="Gao Y."/>
            <person name="Zhang L."/>
            <person name="Li S."/>
            <person name="Dai H."/>
            <person name="Hamel J.F."/>
            <person name="Liu C."/>
            <person name="Yu Y."/>
            <person name="Liu S."/>
            <person name="Lin W."/>
            <person name="Guo K."/>
            <person name="Jin S."/>
            <person name="Xu P."/>
            <person name="Storey K.B."/>
            <person name="Huan P."/>
            <person name="Zhang T."/>
            <person name="Zhou Y."/>
            <person name="Zhang J."/>
            <person name="Lin C."/>
            <person name="Li X."/>
            <person name="Xing L."/>
            <person name="Huo D."/>
            <person name="Sun M."/>
            <person name="Wang L."/>
            <person name="Mercier A."/>
            <person name="Li F."/>
            <person name="Yang H."/>
            <person name="Xiang J."/>
        </authorList>
    </citation>
    <scope>NUCLEOTIDE SEQUENCE [LARGE SCALE GENOMIC DNA]</scope>
    <source>
        <strain evidence="2">Shaxun</strain>
        <tissue evidence="2">Muscle</tissue>
    </source>
</reference>
<evidence type="ECO:0000313" key="2">
    <source>
        <dbReference type="EMBL" id="PIK44831.1"/>
    </source>
</evidence>
<dbReference type="PANTHER" id="PTHR36981:SF1">
    <property type="entry name" value="P2X PURINORECEPTOR 7 INTRACELLULAR DOMAIN-CONTAINING PROTEIN"/>
    <property type="match status" value="1"/>
</dbReference>
<accession>A0A2G8K9Z8</accession>
<dbReference type="PANTHER" id="PTHR36981">
    <property type="entry name" value="ZGC:195170"/>
    <property type="match status" value="1"/>
</dbReference>
<proteinExistence type="predicted"/>
<keyword evidence="3" id="KW-1185">Reference proteome</keyword>